<dbReference type="PANTHER" id="PTHR36058">
    <property type="entry name" value="NUCLEOPHOSMIN"/>
    <property type="match status" value="1"/>
</dbReference>
<name>A0A484LYA5_9ASTE</name>
<feature type="region of interest" description="Disordered" evidence="1">
    <location>
        <begin position="134"/>
        <end position="154"/>
    </location>
</feature>
<dbReference type="PANTHER" id="PTHR36058:SF1">
    <property type="entry name" value="NUCLEOPHOSMIN"/>
    <property type="match status" value="1"/>
</dbReference>
<accession>A0A484LYA5</accession>
<evidence type="ECO:0000256" key="1">
    <source>
        <dbReference type="SAM" id="MobiDB-lite"/>
    </source>
</evidence>
<dbReference type="EMBL" id="OOIL02002239">
    <property type="protein sequence ID" value="VFQ81375.1"/>
    <property type="molecule type" value="Genomic_DNA"/>
</dbReference>
<sequence>MAANVGVWRREGGGGGGKEGGHSIYQMPSLSKTCHSIVPSSSHQTITNLTQEEKQEAHWILKIDIVEQGDGLALIEQDMEGKCHSKCKTIERACQEVMDYCDTDVAEYLYNNNNLELDSLVNFLCKDLSKACNKTPPPLPKDREPGEPFVPKPEEDVEMEKILRSMQGMSMNPWGAQDMRMYSPEELTRYGNGDED</sequence>
<gene>
    <name evidence="2" type="ORF">CCAM_LOCUS23151</name>
</gene>
<dbReference type="Proteomes" id="UP000595140">
    <property type="component" value="Unassembled WGS sequence"/>
</dbReference>
<evidence type="ECO:0000313" key="3">
    <source>
        <dbReference type="Proteomes" id="UP000595140"/>
    </source>
</evidence>
<protein>
    <recommendedName>
        <fullName evidence="4">Saposin B-type domain-containing protein</fullName>
    </recommendedName>
</protein>
<feature type="region of interest" description="Disordered" evidence="1">
    <location>
        <begin position="1"/>
        <end position="22"/>
    </location>
</feature>
<dbReference type="OrthoDB" id="202851at2759"/>
<evidence type="ECO:0000313" key="2">
    <source>
        <dbReference type="EMBL" id="VFQ81375.1"/>
    </source>
</evidence>
<keyword evidence="3" id="KW-1185">Reference proteome</keyword>
<proteinExistence type="predicted"/>
<evidence type="ECO:0008006" key="4">
    <source>
        <dbReference type="Google" id="ProtNLM"/>
    </source>
</evidence>
<dbReference type="AlphaFoldDB" id="A0A484LYA5"/>
<organism evidence="2 3">
    <name type="scientific">Cuscuta campestris</name>
    <dbReference type="NCBI Taxonomy" id="132261"/>
    <lineage>
        <taxon>Eukaryota</taxon>
        <taxon>Viridiplantae</taxon>
        <taxon>Streptophyta</taxon>
        <taxon>Embryophyta</taxon>
        <taxon>Tracheophyta</taxon>
        <taxon>Spermatophyta</taxon>
        <taxon>Magnoliopsida</taxon>
        <taxon>eudicotyledons</taxon>
        <taxon>Gunneridae</taxon>
        <taxon>Pentapetalae</taxon>
        <taxon>asterids</taxon>
        <taxon>lamiids</taxon>
        <taxon>Solanales</taxon>
        <taxon>Convolvulaceae</taxon>
        <taxon>Cuscuteae</taxon>
        <taxon>Cuscuta</taxon>
        <taxon>Cuscuta subgen. Grammica</taxon>
        <taxon>Cuscuta sect. Cleistogrammica</taxon>
    </lineage>
</organism>
<reference evidence="2 3" key="1">
    <citation type="submission" date="2018-04" db="EMBL/GenBank/DDBJ databases">
        <authorList>
            <person name="Vogel A."/>
        </authorList>
    </citation>
    <scope>NUCLEOTIDE SEQUENCE [LARGE SCALE GENOMIC DNA]</scope>
</reference>